<organism evidence="1 2">
    <name type="scientific">Panagrolaimus sp. JU765</name>
    <dbReference type="NCBI Taxonomy" id="591449"/>
    <lineage>
        <taxon>Eukaryota</taxon>
        <taxon>Metazoa</taxon>
        <taxon>Ecdysozoa</taxon>
        <taxon>Nematoda</taxon>
        <taxon>Chromadorea</taxon>
        <taxon>Rhabditida</taxon>
        <taxon>Tylenchina</taxon>
        <taxon>Panagrolaimomorpha</taxon>
        <taxon>Panagrolaimoidea</taxon>
        <taxon>Panagrolaimidae</taxon>
        <taxon>Panagrolaimus</taxon>
    </lineage>
</organism>
<evidence type="ECO:0000313" key="1">
    <source>
        <dbReference type="Proteomes" id="UP000887576"/>
    </source>
</evidence>
<sequence length="221" mass="25729">MLAEYANITIDPVLAFDNHTTNGVGSFINGTWNGYLGELWNGNVDTITSFYQLTTKRAEFFTYSYPVYDVSIIYVARLRRRIFSDVIWNVFSSYDESLWIVLLIAFLLQVLVGTIIRRVEWKLEMIPKFDSQEKLWQYARLIVDQGDDRIPFETSSGNFAFVFYALFEIALFAGLYQGPMVTAAFQETNPSPIKSPLHFIKLIETKEYSIVTFDMQYKTFW</sequence>
<reference evidence="2" key="1">
    <citation type="submission" date="2022-11" db="UniProtKB">
        <authorList>
            <consortium name="WormBaseParasite"/>
        </authorList>
    </citation>
    <scope>IDENTIFICATION</scope>
</reference>
<proteinExistence type="predicted"/>
<protein>
    <submittedName>
        <fullName evidence="2">Uncharacterized protein</fullName>
    </submittedName>
</protein>
<dbReference type="Proteomes" id="UP000887576">
    <property type="component" value="Unplaced"/>
</dbReference>
<name>A0AC34RKY1_9BILA</name>
<evidence type="ECO:0000313" key="2">
    <source>
        <dbReference type="WBParaSite" id="JU765_v2.g7906.t1"/>
    </source>
</evidence>
<dbReference type="WBParaSite" id="JU765_v2.g7906.t1">
    <property type="protein sequence ID" value="JU765_v2.g7906.t1"/>
    <property type="gene ID" value="JU765_v2.g7906"/>
</dbReference>
<accession>A0AC34RKY1</accession>